<dbReference type="Gene3D" id="3.30.160.60">
    <property type="entry name" value="Classic Zinc Finger"/>
    <property type="match status" value="4"/>
</dbReference>
<dbReference type="PROSITE" id="PS50157">
    <property type="entry name" value="ZINC_FINGER_C2H2_2"/>
    <property type="match status" value="6"/>
</dbReference>
<dbReference type="AlphaFoldDB" id="A0A182FFB5"/>
<dbReference type="Proteomes" id="UP000069272">
    <property type="component" value="Chromosome 3L"/>
</dbReference>
<dbReference type="InterPro" id="IPR036236">
    <property type="entry name" value="Znf_C2H2_sf"/>
</dbReference>
<proteinExistence type="predicted"/>
<evidence type="ECO:0000256" key="4">
    <source>
        <dbReference type="ARBA" id="ARBA00022771"/>
    </source>
</evidence>
<dbReference type="SUPFAM" id="SSF57667">
    <property type="entry name" value="beta-beta-alpha zinc fingers"/>
    <property type="match status" value="3"/>
</dbReference>
<feature type="region of interest" description="Disordered" evidence="7">
    <location>
        <begin position="353"/>
        <end position="416"/>
    </location>
</feature>
<dbReference type="PROSITE" id="PS51915">
    <property type="entry name" value="ZAD"/>
    <property type="match status" value="1"/>
</dbReference>
<feature type="compositionally biased region" description="Basic residues" evidence="7">
    <location>
        <begin position="391"/>
        <end position="410"/>
    </location>
</feature>
<keyword evidence="3" id="KW-0677">Repeat</keyword>
<evidence type="ECO:0008006" key="10">
    <source>
        <dbReference type="Google" id="ProtNLM"/>
    </source>
</evidence>
<accession>A0A182FFB5</accession>
<dbReference type="InterPro" id="IPR012934">
    <property type="entry name" value="Znf_AD"/>
</dbReference>
<evidence type="ECO:0000256" key="5">
    <source>
        <dbReference type="ARBA" id="ARBA00022833"/>
    </source>
</evidence>
<dbReference type="GO" id="GO:0005634">
    <property type="term" value="C:nucleus"/>
    <property type="evidence" value="ECO:0007669"/>
    <property type="project" value="UniProtKB-SubCell"/>
</dbReference>
<dbReference type="Gene3D" id="3.40.1800.20">
    <property type="match status" value="1"/>
</dbReference>
<dbReference type="PANTHER" id="PTHR23225">
    <property type="entry name" value="ZINC FINGER PROTEIN"/>
    <property type="match status" value="1"/>
</dbReference>
<dbReference type="InterPro" id="IPR039970">
    <property type="entry name" value="TF_Grauzone"/>
</dbReference>
<evidence type="ECO:0000313" key="8">
    <source>
        <dbReference type="EnsemblMetazoa" id="AALB005207-PA"/>
    </source>
</evidence>
<dbReference type="VEuPathDB" id="VectorBase:AALB20_037703"/>
<dbReference type="FunFam" id="3.30.160.60:FF:000145">
    <property type="entry name" value="Zinc finger protein 574"/>
    <property type="match status" value="1"/>
</dbReference>
<keyword evidence="5" id="KW-0862">Zinc</keyword>
<dbReference type="SMART" id="SM00355">
    <property type="entry name" value="ZnF_C2H2"/>
    <property type="match status" value="10"/>
</dbReference>
<dbReference type="EnsemblMetazoa" id="AALB005207-RA">
    <property type="protein sequence ID" value="AALB005207-PA"/>
    <property type="gene ID" value="AALB005207"/>
</dbReference>
<keyword evidence="6" id="KW-0539">Nucleus</keyword>
<dbReference type="PANTHER" id="PTHR23225:SF2">
    <property type="entry name" value="AT09679P-RELATED"/>
    <property type="match status" value="1"/>
</dbReference>
<dbReference type="VEuPathDB" id="VectorBase:AALB005207"/>
<protein>
    <recommendedName>
        <fullName evidence="10">39S ribosomal protein L50, mitochondrial</fullName>
    </recommendedName>
</protein>
<reference evidence="8 9" key="1">
    <citation type="journal article" date="2017" name="G3 (Bethesda)">
        <title>The Physical Genome Mapping of Anopheles albimanus Corrected Scaffold Misassemblies and Identified Interarm Rearrangements in Genus Anopheles.</title>
        <authorList>
            <person name="Artemov G.N."/>
            <person name="Peery A.N."/>
            <person name="Jiang X."/>
            <person name="Tu Z."/>
            <person name="Stegniy V.N."/>
            <person name="Sharakhova M.V."/>
            <person name="Sharakhov I.V."/>
        </authorList>
    </citation>
    <scope>NUCLEOTIDE SEQUENCE [LARGE SCALE GENOMIC DNA]</scope>
    <source>
        <strain evidence="8 9">ALBI9_A</strain>
    </source>
</reference>
<feature type="compositionally biased region" description="Acidic residues" evidence="7">
    <location>
        <begin position="363"/>
        <end position="382"/>
    </location>
</feature>
<dbReference type="Pfam" id="PF07776">
    <property type="entry name" value="zf-AD"/>
    <property type="match status" value="1"/>
</dbReference>
<evidence type="ECO:0000256" key="7">
    <source>
        <dbReference type="SAM" id="MobiDB-lite"/>
    </source>
</evidence>
<dbReference type="PROSITE" id="PS00028">
    <property type="entry name" value="ZINC_FINGER_C2H2_1"/>
    <property type="match status" value="8"/>
</dbReference>
<keyword evidence="2" id="KW-0479">Metal-binding</keyword>
<name>A0A182FFB5_ANOAL</name>
<reference evidence="8" key="2">
    <citation type="submission" date="2022-08" db="UniProtKB">
        <authorList>
            <consortium name="EnsemblMetazoa"/>
        </authorList>
    </citation>
    <scope>IDENTIFICATION</scope>
    <source>
        <strain evidence="8">STECLA/ALBI9_A</strain>
    </source>
</reference>
<evidence type="ECO:0000256" key="3">
    <source>
        <dbReference type="ARBA" id="ARBA00022737"/>
    </source>
</evidence>
<evidence type="ECO:0000256" key="1">
    <source>
        <dbReference type="ARBA" id="ARBA00004123"/>
    </source>
</evidence>
<dbReference type="Pfam" id="PF00096">
    <property type="entry name" value="zf-C2H2"/>
    <property type="match status" value="2"/>
</dbReference>
<comment type="subcellular location">
    <subcellularLocation>
        <location evidence="1">Nucleus</location>
    </subcellularLocation>
</comment>
<dbReference type="InterPro" id="IPR013087">
    <property type="entry name" value="Znf_C2H2_type"/>
</dbReference>
<dbReference type="STRING" id="7167.A0A182FFB5"/>
<keyword evidence="9" id="KW-1185">Reference proteome</keyword>
<dbReference type="SMART" id="SM00868">
    <property type="entry name" value="zf-AD"/>
    <property type="match status" value="1"/>
</dbReference>
<evidence type="ECO:0000256" key="6">
    <source>
        <dbReference type="ARBA" id="ARBA00023242"/>
    </source>
</evidence>
<keyword evidence="4" id="KW-0863">Zinc-finger</keyword>
<dbReference type="SUPFAM" id="SSF57716">
    <property type="entry name" value="Glucocorticoid receptor-like (DNA-binding domain)"/>
    <property type="match status" value="1"/>
</dbReference>
<evidence type="ECO:0000256" key="2">
    <source>
        <dbReference type="ARBA" id="ARBA00022723"/>
    </source>
</evidence>
<evidence type="ECO:0000313" key="9">
    <source>
        <dbReference type="Proteomes" id="UP000069272"/>
    </source>
</evidence>
<organism evidence="8 9">
    <name type="scientific">Anopheles albimanus</name>
    <name type="common">New world malaria mosquito</name>
    <dbReference type="NCBI Taxonomy" id="7167"/>
    <lineage>
        <taxon>Eukaryota</taxon>
        <taxon>Metazoa</taxon>
        <taxon>Ecdysozoa</taxon>
        <taxon>Arthropoda</taxon>
        <taxon>Hexapoda</taxon>
        <taxon>Insecta</taxon>
        <taxon>Pterygota</taxon>
        <taxon>Neoptera</taxon>
        <taxon>Endopterygota</taxon>
        <taxon>Diptera</taxon>
        <taxon>Nematocera</taxon>
        <taxon>Culicoidea</taxon>
        <taxon>Culicidae</taxon>
        <taxon>Anophelinae</taxon>
        <taxon>Anopheles</taxon>
    </lineage>
</organism>
<sequence length="733" mass="83486">MAGLIRSLASSNILNIFGNSLKTVTSRRHASSNRVKRIKKPEITDRDANQAKSAAMRAENEEQGALFAGKRFHSVAQSLSSRGYLRAVKPYQPPANVEEQVQSIAKASGIVDRKGVFSGPEQKFAFLTACSDAFGHSVPNSVLHEVLTVEDALVFYQTPIDTRLPLDAISSMELPENLYIQQDPVRFHPETDTMFGGKSAFPKSSTIQNYCVSAVKMDEKCRLCLLEIKEHANSIEDDAFQKRLAMVFSFQILSQDPLPVLVCGECDSKVTEYYAFHEEVRANQDKLWGTSDELQEELDPEEEQQEGCFETVKLESELATECSTFEDTGDEEFLSEQLIVKEEPMEEEHILEAEVGNSFEANDSTDPEEGSATETEDPEDDPISPSESTKSRSRRSVVVRKLPRRPKQRTGKPTERCTKEVFEEQNRRLQEFYTMKCELCGEKMDCFTSLKGHYQRQHKIKGYITCCGRTFHSRYRLLEHLSYHVGSSMVRCDVCNKSFSTRSYLQVHKSRVHGRAEDRPYKCNQCHQSYTSECHLKAHLVSHVRVSCDICHKELASALSLRVHMVNIHGNREKLICDSCGKEFRTRQAFDRHVNQHMGIDQTEHVQCSLCSKWLGSKRALKVHIQLVHNEAGQTFKCDLCSHESPNSRAMANHKQRVHVDERFECDVCGKRFKRQLYLKEHIALHTGKPLYSCEICGATFNSNANKYSHRKNKHPVEWEALRKPQIQQASTG</sequence>
<dbReference type="GO" id="GO:0008270">
    <property type="term" value="F:zinc ion binding"/>
    <property type="evidence" value="ECO:0007669"/>
    <property type="project" value="UniProtKB-UniRule"/>
</dbReference>
<dbReference type="GO" id="GO:0003700">
    <property type="term" value="F:DNA-binding transcription factor activity"/>
    <property type="evidence" value="ECO:0007669"/>
    <property type="project" value="InterPro"/>
</dbReference>